<organism evidence="2 3">
    <name type="scientific">Sphaerobolus stellatus (strain SS14)</name>
    <dbReference type="NCBI Taxonomy" id="990650"/>
    <lineage>
        <taxon>Eukaryota</taxon>
        <taxon>Fungi</taxon>
        <taxon>Dikarya</taxon>
        <taxon>Basidiomycota</taxon>
        <taxon>Agaricomycotina</taxon>
        <taxon>Agaricomycetes</taxon>
        <taxon>Phallomycetidae</taxon>
        <taxon>Geastrales</taxon>
        <taxon>Sphaerobolaceae</taxon>
        <taxon>Sphaerobolus</taxon>
    </lineage>
</organism>
<proteinExistence type="predicted"/>
<dbReference type="EMBL" id="KN837290">
    <property type="protein sequence ID" value="KIJ29106.1"/>
    <property type="molecule type" value="Genomic_DNA"/>
</dbReference>
<gene>
    <name evidence="2" type="ORF">M422DRAFT_54333</name>
</gene>
<dbReference type="HOGENOM" id="CLU_752645_0_0_1"/>
<dbReference type="AlphaFoldDB" id="A0A0C9UUU8"/>
<dbReference type="Proteomes" id="UP000054279">
    <property type="component" value="Unassembled WGS sequence"/>
</dbReference>
<feature type="compositionally biased region" description="Polar residues" evidence="1">
    <location>
        <begin position="17"/>
        <end position="28"/>
    </location>
</feature>
<evidence type="ECO:0000313" key="2">
    <source>
        <dbReference type="EMBL" id="KIJ29106.1"/>
    </source>
</evidence>
<feature type="compositionally biased region" description="Low complexity" evidence="1">
    <location>
        <begin position="175"/>
        <end position="190"/>
    </location>
</feature>
<accession>A0A0C9UUU8</accession>
<feature type="region of interest" description="Disordered" evidence="1">
    <location>
        <begin position="1"/>
        <end position="28"/>
    </location>
</feature>
<name>A0A0C9UUU8_SPHS4</name>
<sequence>MAQNARNTKPRAKRNTPVPTSSPSTIILSAPVRSQQSLSVSPIYHSNNNSSTWTPTMVAEFWESSSGSPILPHNISQSIEPLSPSSVTGPRTSWHERWSSSETISWKDLSLRVMGLDTEEHLDGEEIVAEDPWSHIPPPVTFRTITLGQCRKINPQIPTIPSFFNLLGIERQSPSPSSCSSSDSYAPSSFETDEDDTSSTSSYTMWNQQYEQATDDIWRASEGFTFHLALIRLYTTFLEAANTSPSTFTKAYLSTMEQQRAYQCVQDQLRILAYEAIDNCQFYSEPSRTNDVYPMRKYCQPQGRECDELEERCLHEDHFIDDVCEVYQEAYTLYHTISKKIQFMEEALRTGDFVSRYYGPDKDFFIDV</sequence>
<evidence type="ECO:0000256" key="1">
    <source>
        <dbReference type="SAM" id="MobiDB-lite"/>
    </source>
</evidence>
<evidence type="ECO:0000313" key="3">
    <source>
        <dbReference type="Proteomes" id="UP000054279"/>
    </source>
</evidence>
<protein>
    <submittedName>
        <fullName evidence="2">Uncharacterized protein</fullName>
    </submittedName>
</protein>
<keyword evidence="3" id="KW-1185">Reference proteome</keyword>
<reference evidence="2 3" key="1">
    <citation type="submission" date="2014-06" db="EMBL/GenBank/DDBJ databases">
        <title>Evolutionary Origins and Diversification of the Mycorrhizal Mutualists.</title>
        <authorList>
            <consortium name="DOE Joint Genome Institute"/>
            <consortium name="Mycorrhizal Genomics Consortium"/>
            <person name="Kohler A."/>
            <person name="Kuo A."/>
            <person name="Nagy L.G."/>
            <person name="Floudas D."/>
            <person name="Copeland A."/>
            <person name="Barry K.W."/>
            <person name="Cichocki N."/>
            <person name="Veneault-Fourrey C."/>
            <person name="LaButti K."/>
            <person name="Lindquist E.A."/>
            <person name="Lipzen A."/>
            <person name="Lundell T."/>
            <person name="Morin E."/>
            <person name="Murat C."/>
            <person name="Riley R."/>
            <person name="Ohm R."/>
            <person name="Sun H."/>
            <person name="Tunlid A."/>
            <person name="Henrissat B."/>
            <person name="Grigoriev I.V."/>
            <person name="Hibbett D.S."/>
            <person name="Martin F."/>
        </authorList>
    </citation>
    <scope>NUCLEOTIDE SEQUENCE [LARGE SCALE GENOMIC DNA]</scope>
    <source>
        <strain evidence="2 3">SS14</strain>
    </source>
</reference>
<feature type="region of interest" description="Disordered" evidence="1">
    <location>
        <begin position="175"/>
        <end position="201"/>
    </location>
</feature>